<name>A0A451AQF0_9GAMM</name>
<keyword evidence="1" id="KW-0472">Membrane</keyword>
<evidence type="ECO:0000313" key="2">
    <source>
        <dbReference type="EMBL" id="VFK58138.1"/>
    </source>
</evidence>
<keyword evidence="1" id="KW-0812">Transmembrane</keyword>
<sequence>MSNILNCYTIESAFFALGVIFIVLAITNPTIVVHYLFQYIPGDTHRYGRLLLFLFGVLALCIPARTFMPIPKEIQNPDYSHTSASHELKLIEGELSTKYNPIQMGDSVKYGNKVFAEFKIKNTTNRKLQLETFVGARSPDYPKCPPGKKTREGECNRDFDHKPQEILPHESIPITGNISVDVEGKWSFWPSCRINGKFCDNEWGGKLSVSVKKQECSK</sequence>
<feature type="transmembrane region" description="Helical" evidence="1">
    <location>
        <begin position="49"/>
        <end position="68"/>
    </location>
</feature>
<evidence type="ECO:0000256" key="1">
    <source>
        <dbReference type="SAM" id="Phobius"/>
    </source>
</evidence>
<organism evidence="3">
    <name type="scientific">Candidatus Kentrum sp. UNK</name>
    <dbReference type="NCBI Taxonomy" id="2126344"/>
    <lineage>
        <taxon>Bacteria</taxon>
        <taxon>Pseudomonadati</taxon>
        <taxon>Pseudomonadota</taxon>
        <taxon>Gammaproteobacteria</taxon>
        <taxon>Candidatus Kentrum</taxon>
    </lineage>
</organism>
<accession>A0A451AQF0</accession>
<dbReference type="AlphaFoldDB" id="A0A451AQF0"/>
<reference evidence="3" key="1">
    <citation type="submission" date="2019-02" db="EMBL/GenBank/DDBJ databases">
        <authorList>
            <person name="Gruber-Vodicka R. H."/>
            <person name="Seah K. B. B."/>
        </authorList>
    </citation>
    <scope>NUCLEOTIDE SEQUENCE</scope>
    <source>
        <strain evidence="3">BECK_BY19</strain>
        <strain evidence="2">BECK_BY8</strain>
    </source>
</reference>
<proteinExistence type="predicted"/>
<keyword evidence="1" id="KW-1133">Transmembrane helix</keyword>
<feature type="transmembrane region" description="Helical" evidence="1">
    <location>
        <begin position="12"/>
        <end position="37"/>
    </location>
</feature>
<protein>
    <submittedName>
        <fullName evidence="3">Uncharacterized protein</fullName>
    </submittedName>
</protein>
<dbReference type="EMBL" id="CAADGD010000001">
    <property type="protein sequence ID" value="VFK68260.1"/>
    <property type="molecule type" value="Genomic_DNA"/>
</dbReference>
<evidence type="ECO:0000313" key="3">
    <source>
        <dbReference type="EMBL" id="VFK68260.1"/>
    </source>
</evidence>
<gene>
    <name evidence="2" type="ORF">BECKUNK1418G_GA0071005_100219</name>
    <name evidence="3" type="ORF">BECKUNK1418H_GA0071006_100119</name>
</gene>
<dbReference type="EMBL" id="CAADFZ010000002">
    <property type="protein sequence ID" value="VFK58138.1"/>
    <property type="molecule type" value="Genomic_DNA"/>
</dbReference>